<dbReference type="InterPro" id="IPR008711">
    <property type="entry name" value="Recombinase_NinB"/>
</dbReference>
<accession>A0ABX0U2P7</accession>
<protein>
    <recommendedName>
        <fullName evidence="3">NinB protein</fullName>
    </recommendedName>
</protein>
<dbReference type="Pfam" id="PF05772">
    <property type="entry name" value="NinB"/>
    <property type="match status" value="1"/>
</dbReference>
<keyword evidence="2" id="KW-1185">Reference proteome</keyword>
<comment type="caution">
    <text evidence="1">The sequence shown here is derived from an EMBL/GenBank/DDBJ whole genome shotgun (WGS) entry which is preliminary data.</text>
</comment>
<dbReference type="EMBL" id="JAASQP010000001">
    <property type="protein sequence ID" value="NIJ24795.1"/>
    <property type="molecule type" value="Genomic_DNA"/>
</dbReference>
<dbReference type="Proteomes" id="UP000788153">
    <property type="component" value="Unassembled WGS sequence"/>
</dbReference>
<dbReference type="SUPFAM" id="SSF103370">
    <property type="entry name" value="NinB"/>
    <property type="match status" value="1"/>
</dbReference>
<evidence type="ECO:0000313" key="2">
    <source>
        <dbReference type="Proteomes" id="UP000788153"/>
    </source>
</evidence>
<name>A0ABX0U2P7_9SPHN</name>
<dbReference type="RefSeq" id="WP_166745496.1">
    <property type="nucleotide sequence ID" value="NZ_BAAAEV010000001.1"/>
</dbReference>
<gene>
    <name evidence="1" type="ORF">FHT01_002337</name>
</gene>
<evidence type="ECO:0000313" key="1">
    <source>
        <dbReference type="EMBL" id="NIJ24795.1"/>
    </source>
</evidence>
<dbReference type="InterPro" id="IPR036619">
    <property type="entry name" value="NinB_sf"/>
</dbReference>
<proteinExistence type="predicted"/>
<evidence type="ECO:0008006" key="3">
    <source>
        <dbReference type="Google" id="ProtNLM"/>
    </source>
</evidence>
<sequence>MAKAEQVRIVGDTQRAYAKQLIDAAPLGWVMKLGAETRRDAQNRKLWPMLGDIQRQVEGFATYTLDDIKLRFLNALGEELRFLPALEGQGLFPVGLRSSTLTVEQFSGLVELLYQFGAKNDVRWSEPVERAA</sequence>
<reference evidence="1 2" key="1">
    <citation type="submission" date="2020-03" db="EMBL/GenBank/DDBJ databases">
        <title>Genomic Encyclopedia of Type Strains, Phase IV (KMG-IV): sequencing the most valuable type-strain genomes for metagenomic binning, comparative biology and taxonomic classification.</title>
        <authorList>
            <person name="Goeker M."/>
        </authorList>
    </citation>
    <scope>NUCLEOTIDE SEQUENCE [LARGE SCALE GENOMIC DNA]</scope>
    <source>
        <strain evidence="1 2">DSM 22753</strain>
    </source>
</reference>
<organism evidence="1 2">
    <name type="scientific">Sphingomonas japonica</name>
    <dbReference type="NCBI Taxonomy" id="511662"/>
    <lineage>
        <taxon>Bacteria</taxon>
        <taxon>Pseudomonadati</taxon>
        <taxon>Pseudomonadota</taxon>
        <taxon>Alphaproteobacteria</taxon>
        <taxon>Sphingomonadales</taxon>
        <taxon>Sphingomonadaceae</taxon>
        <taxon>Sphingomonas</taxon>
    </lineage>
</organism>
<dbReference type="Gene3D" id="1.10.3790.10">
    <property type="entry name" value="NinB"/>
    <property type="match status" value="1"/>
</dbReference>